<dbReference type="GO" id="GO:0009295">
    <property type="term" value="C:nucleoid"/>
    <property type="evidence" value="ECO:0007669"/>
    <property type="project" value="UniProtKB-SubCell"/>
</dbReference>
<evidence type="ECO:0000313" key="12">
    <source>
        <dbReference type="Proteomes" id="UP000292665"/>
    </source>
</evidence>
<dbReference type="CDD" id="cd16321">
    <property type="entry name" value="MraZ_C"/>
    <property type="match status" value="1"/>
</dbReference>
<gene>
    <name evidence="7 9" type="primary">mraZ</name>
    <name evidence="10" type="ORF">EAI93_10540</name>
    <name evidence="9" type="ORF">ERS852456_00571</name>
</gene>
<dbReference type="EMBL" id="CYZO01000006">
    <property type="protein sequence ID" value="CUN69784.1"/>
    <property type="molecule type" value="Genomic_DNA"/>
</dbReference>
<dbReference type="SUPFAM" id="SSF89447">
    <property type="entry name" value="AbrB/MazE/MraZ-like"/>
    <property type="match status" value="1"/>
</dbReference>
<evidence type="ECO:0000313" key="10">
    <source>
        <dbReference type="EMBL" id="RYS78782.1"/>
    </source>
</evidence>
<dbReference type="InterPro" id="IPR020603">
    <property type="entry name" value="MraZ_dom"/>
</dbReference>
<dbReference type="Gene3D" id="3.40.1550.20">
    <property type="entry name" value="Transcriptional regulator MraZ domain"/>
    <property type="match status" value="1"/>
</dbReference>
<dbReference type="GO" id="GO:0003700">
    <property type="term" value="F:DNA-binding transcription factor activity"/>
    <property type="evidence" value="ECO:0007669"/>
    <property type="project" value="UniProtKB-UniRule"/>
</dbReference>
<dbReference type="Proteomes" id="UP000292665">
    <property type="component" value="Unassembled WGS sequence"/>
</dbReference>
<dbReference type="Pfam" id="PF02381">
    <property type="entry name" value="MraZ"/>
    <property type="match status" value="2"/>
</dbReference>
<dbReference type="GO" id="GO:0051301">
    <property type="term" value="P:cell division"/>
    <property type="evidence" value="ECO:0007669"/>
    <property type="project" value="UniProtKB-KW"/>
</dbReference>
<evidence type="ECO:0000256" key="4">
    <source>
        <dbReference type="ARBA" id="ARBA00023015"/>
    </source>
</evidence>
<dbReference type="InterPro" id="IPR007159">
    <property type="entry name" value="SpoVT-AbrB_dom"/>
</dbReference>
<dbReference type="GO" id="GO:0000976">
    <property type="term" value="F:transcription cis-regulatory region binding"/>
    <property type="evidence" value="ECO:0007669"/>
    <property type="project" value="TreeGrafter"/>
</dbReference>
<comment type="subunit">
    <text evidence="7">Forms oligomers.</text>
</comment>
<evidence type="ECO:0000313" key="11">
    <source>
        <dbReference type="Proteomes" id="UP000095787"/>
    </source>
</evidence>
<keyword evidence="5 7" id="KW-0238">DNA-binding</keyword>
<comment type="subcellular location">
    <subcellularLocation>
        <location evidence="7">Cytoplasm</location>
        <location evidence="7">Nucleoid</location>
    </subcellularLocation>
</comment>
<feature type="domain" description="SpoVT-AbrB" evidence="8">
    <location>
        <begin position="5"/>
        <end position="47"/>
    </location>
</feature>
<dbReference type="GeneID" id="97328422"/>
<accession>A0A173Z0J5</accession>
<dbReference type="InterPro" id="IPR037914">
    <property type="entry name" value="SpoVT-AbrB_sf"/>
</dbReference>
<dbReference type="CDD" id="cd16320">
    <property type="entry name" value="MraZ_N"/>
    <property type="match status" value="1"/>
</dbReference>
<organism evidence="9 11">
    <name type="scientific">[Ruminococcus] torques</name>
    <dbReference type="NCBI Taxonomy" id="33039"/>
    <lineage>
        <taxon>Bacteria</taxon>
        <taxon>Bacillati</taxon>
        <taxon>Bacillota</taxon>
        <taxon>Clostridia</taxon>
        <taxon>Lachnospirales</taxon>
        <taxon>Lachnospiraceae</taxon>
        <taxon>Mediterraneibacter</taxon>
    </lineage>
</organism>
<keyword evidence="3" id="KW-0677">Repeat</keyword>
<keyword evidence="9" id="KW-0132">Cell division</keyword>
<keyword evidence="2 7" id="KW-0963">Cytoplasm</keyword>
<evidence type="ECO:0000256" key="3">
    <source>
        <dbReference type="ARBA" id="ARBA00022737"/>
    </source>
</evidence>
<keyword evidence="6 7" id="KW-0804">Transcription</keyword>
<comment type="similarity">
    <text evidence="7">Belongs to the MraZ family.</text>
</comment>
<dbReference type="GO" id="GO:0005737">
    <property type="term" value="C:cytoplasm"/>
    <property type="evidence" value="ECO:0007669"/>
    <property type="project" value="UniProtKB-UniRule"/>
</dbReference>
<dbReference type="AlphaFoldDB" id="A0A173Z0J5"/>
<dbReference type="EMBL" id="RCYR01000022">
    <property type="protein sequence ID" value="RYS78782.1"/>
    <property type="molecule type" value="Genomic_DNA"/>
</dbReference>
<evidence type="ECO:0000256" key="2">
    <source>
        <dbReference type="ARBA" id="ARBA00022490"/>
    </source>
</evidence>
<reference evidence="9 11" key="1">
    <citation type="submission" date="2015-09" db="EMBL/GenBank/DDBJ databases">
        <authorList>
            <consortium name="Pathogen Informatics"/>
        </authorList>
    </citation>
    <scope>NUCLEOTIDE SEQUENCE [LARGE SCALE GENOMIC DNA]</scope>
    <source>
        <strain evidence="9 11">2789STDY5834841</strain>
    </source>
</reference>
<dbReference type="InterPro" id="IPR038619">
    <property type="entry name" value="MraZ_sf"/>
</dbReference>
<evidence type="ECO:0000256" key="1">
    <source>
        <dbReference type="ARBA" id="ARBA00013860"/>
    </source>
</evidence>
<dbReference type="HAMAP" id="MF_01008">
    <property type="entry name" value="MraZ"/>
    <property type="match status" value="1"/>
</dbReference>
<dbReference type="Proteomes" id="UP000095787">
    <property type="component" value="Unassembled WGS sequence"/>
</dbReference>
<keyword evidence="9" id="KW-0131">Cell cycle</keyword>
<evidence type="ECO:0000256" key="7">
    <source>
        <dbReference type="HAMAP-Rule" id="MF_01008"/>
    </source>
</evidence>
<reference evidence="10 12" key="2">
    <citation type="journal article" date="2019" name="Science, e1252229">
        <title>Invertible promoters mediate bacterial phase variation, antibiotic resistance, and host adaptation in the gut.</title>
        <authorList>
            <person name="Jiang X."/>
            <person name="Hall A.B."/>
            <person name="Arthur T.D."/>
            <person name="Plichta D.R."/>
            <person name="Covington C.T."/>
            <person name="Poyet M."/>
            <person name="Crothers J."/>
            <person name="Moses P.L."/>
            <person name="Tolonen A.C."/>
            <person name="Vlamakis H."/>
            <person name="Alm E.J."/>
            <person name="Xavier R.J."/>
        </authorList>
    </citation>
    <scope>NUCLEOTIDE SEQUENCE [LARGE SCALE GENOMIC DNA]</scope>
    <source>
        <strain evidence="12">aa_0143</strain>
        <strain evidence="10">Aa_0143</strain>
    </source>
</reference>
<dbReference type="PROSITE" id="PS51740">
    <property type="entry name" value="SPOVT_ABRB"/>
    <property type="match status" value="2"/>
</dbReference>
<evidence type="ECO:0000259" key="8">
    <source>
        <dbReference type="PROSITE" id="PS51740"/>
    </source>
</evidence>
<dbReference type="RefSeq" id="WP_004846523.1">
    <property type="nucleotide sequence ID" value="NZ_AP028249.1"/>
</dbReference>
<evidence type="ECO:0000313" key="9">
    <source>
        <dbReference type="EMBL" id="CUN69784.1"/>
    </source>
</evidence>
<dbReference type="InterPro" id="IPR035642">
    <property type="entry name" value="MraZ_N"/>
</dbReference>
<dbReference type="GO" id="GO:2000143">
    <property type="term" value="P:negative regulation of DNA-templated transcription initiation"/>
    <property type="evidence" value="ECO:0007669"/>
    <property type="project" value="TreeGrafter"/>
</dbReference>
<proteinExistence type="inferred from homology"/>
<dbReference type="PANTHER" id="PTHR34701:SF1">
    <property type="entry name" value="TRANSCRIPTIONAL REGULATOR MRAZ"/>
    <property type="match status" value="1"/>
</dbReference>
<sequence length="145" mass="16538">MLLGEFNHSIDEKGRLIIPAKLRDDLGDSFVICNGLEGCLFVYSQEEWNKFVAELETLPRMSKDARIFKRYFFGSASEGSFDKQGRVLVPPSLRKAAGLEKDVVLVGVQDRIEIWDKALWEERSQISEEDLDAIAERMESIGIRI</sequence>
<name>A0A173Z0J5_9FIRM</name>
<dbReference type="NCBIfam" id="TIGR00242">
    <property type="entry name" value="division/cell wall cluster transcriptional repressor MraZ"/>
    <property type="match status" value="1"/>
</dbReference>
<protein>
    <recommendedName>
        <fullName evidence="1 7">Transcriptional regulator MraZ</fullName>
    </recommendedName>
</protein>
<dbReference type="PANTHER" id="PTHR34701">
    <property type="entry name" value="TRANSCRIPTIONAL REGULATOR MRAZ"/>
    <property type="match status" value="1"/>
</dbReference>
<dbReference type="InterPro" id="IPR003444">
    <property type="entry name" value="MraZ"/>
</dbReference>
<evidence type="ECO:0000256" key="5">
    <source>
        <dbReference type="ARBA" id="ARBA00023125"/>
    </source>
</evidence>
<feature type="domain" description="SpoVT-AbrB" evidence="8">
    <location>
        <begin position="76"/>
        <end position="119"/>
    </location>
</feature>
<dbReference type="InterPro" id="IPR035644">
    <property type="entry name" value="MraZ_C"/>
</dbReference>
<keyword evidence="4 7" id="KW-0805">Transcription regulation</keyword>
<evidence type="ECO:0000256" key="6">
    <source>
        <dbReference type="ARBA" id="ARBA00023163"/>
    </source>
</evidence>